<evidence type="ECO:0000313" key="1">
    <source>
        <dbReference type="EMBL" id="KGM91857.1"/>
    </source>
</evidence>
<protein>
    <submittedName>
        <fullName evidence="1">Uncharacterized protein</fullName>
    </submittedName>
</protein>
<keyword evidence="2" id="KW-1185">Reference proteome</keyword>
<name>A0A0A0HT75_PARBD</name>
<evidence type="ECO:0000313" key="2">
    <source>
        <dbReference type="Proteomes" id="UP000001628"/>
    </source>
</evidence>
<dbReference type="EMBL" id="KN275963">
    <property type="protein sequence ID" value="KGM91857.1"/>
    <property type="molecule type" value="Genomic_DNA"/>
</dbReference>
<dbReference type="HOGENOM" id="CLU_1949470_0_0_1"/>
<organism evidence="1 2">
    <name type="scientific">Paracoccidioides brasiliensis (strain Pb18)</name>
    <dbReference type="NCBI Taxonomy" id="502780"/>
    <lineage>
        <taxon>Eukaryota</taxon>
        <taxon>Fungi</taxon>
        <taxon>Dikarya</taxon>
        <taxon>Ascomycota</taxon>
        <taxon>Pezizomycotina</taxon>
        <taxon>Eurotiomycetes</taxon>
        <taxon>Eurotiomycetidae</taxon>
        <taxon>Onygenales</taxon>
        <taxon>Ajellomycetaceae</taxon>
        <taxon>Paracoccidioides</taxon>
    </lineage>
</organism>
<dbReference type="GeneID" id="22587891"/>
<dbReference type="VEuPathDB" id="FungiDB:PADG_11994"/>
<reference evidence="1 2" key="1">
    <citation type="journal article" date="2011" name="PLoS Genet.">
        <title>Comparative genomic analysis of human fungal pathogens causing paracoccidioidomycosis.</title>
        <authorList>
            <person name="Desjardins C.A."/>
            <person name="Champion M.D."/>
            <person name="Holder J.W."/>
            <person name="Muszewska A."/>
            <person name="Goldberg J."/>
            <person name="Bailao A.M."/>
            <person name="Brigido M.M."/>
            <person name="Ferreira M.E."/>
            <person name="Garcia A.M."/>
            <person name="Grynberg M."/>
            <person name="Gujja S."/>
            <person name="Heiman D.I."/>
            <person name="Henn M.R."/>
            <person name="Kodira C.D."/>
            <person name="Leon-Narvaez H."/>
            <person name="Longo L.V."/>
            <person name="Ma L.J."/>
            <person name="Malavazi I."/>
            <person name="Matsuo A.L."/>
            <person name="Morais F.V."/>
            <person name="Pereira M."/>
            <person name="Rodriguez-Brito S."/>
            <person name="Sakthikumar S."/>
            <person name="Salem-Izacc S.M."/>
            <person name="Sykes S.M."/>
            <person name="Teixeira M.M."/>
            <person name="Vallejo M.C."/>
            <person name="Walter M.E."/>
            <person name="Yandava C."/>
            <person name="Young S."/>
            <person name="Zeng Q."/>
            <person name="Zucker J."/>
            <person name="Felipe M.S."/>
            <person name="Goldman G.H."/>
            <person name="Haas B.J."/>
            <person name="McEwen J.G."/>
            <person name="Nino-Vega G."/>
            <person name="Puccia R."/>
            <person name="San-Blas G."/>
            <person name="Soares C.M."/>
            <person name="Birren B.W."/>
            <person name="Cuomo C.A."/>
        </authorList>
    </citation>
    <scope>NUCLEOTIDE SEQUENCE [LARGE SCALE GENOMIC DNA]</scope>
    <source>
        <strain evidence="1 2">Pb18</strain>
    </source>
</reference>
<sequence length="129" mass="13981">MPPICDWQIQTDSNHGTSGGPAGSIRGHVVLWRWIDGSDISAVRVVRRGLVPVSTRGGGCSGGSTLLLLEVSSVLDHVRSLENFIIIVGCGGAGGIQDMMSSKAWRLRLVHRYPACRLRNNEESEEKDN</sequence>
<accession>A0A0A0HT75</accession>
<dbReference type="InParanoid" id="A0A0A0HT75"/>
<dbReference type="KEGG" id="pbn:PADG_11994"/>
<dbReference type="AlphaFoldDB" id="A0A0A0HT75"/>
<dbReference type="RefSeq" id="XP_010761587.1">
    <property type="nucleotide sequence ID" value="XM_010763285.1"/>
</dbReference>
<gene>
    <name evidence="1" type="ORF">PADG_11994</name>
</gene>
<proteinExistence type="predicted"/>
<dbReference type="Proteomes" id="UP000001628">
    <property type="component" value="Unassembled WGS sequence"/>
</dbReference>